<evidence type="ECO:0000313" key="2">
    <source>
        <dbReference type="Proteomes" id="UP000824264"/>
    </source>
</evidence>
<dbReference type="Pfam" id="PF12900">
    <property type="entry name" value="Pyridox_ox_2"/>
    <property type="match status" value="1"/>
</dbReference>
<gene>
    <name evidence="1" type="ORF">H9874_11720</name>
</gene>
<protein>
    <submittedName>
        <fullName evidence="1">Pyridoxamine 5'-phosphate oxidase family protein</fullName>
    </submittedName>
</protein>
<dbReference type="Gene3D" id="2.30.110.10">
    <property type="entry name" value="Electron Transport, Fmn-binding Protein, Chain A"/>
    <property type="match status" value="1"/>
</dbReference>
<dbReference type="EMBL" id="DXGI01000438">
    <property type="protein sequence ID" value="HIW79790.1"/>
    <property type="molecule type" value="Genomic_DNA"/>
</dbReference>
<proteinExistence type="predicted"/>
<organism evidence="1 2">
    <name type="scientific">Candidatus Bilophila faecipullorum</name>
    <dbReference type="NCBI Taxonomy" id="2838482"/>
    <lineage>
        <taxon>Bacteria</taxon>
        <taxon>Pseudomonadati</taxon>
        <taxon>Thermodesulfobacteriota</taxon>
        <taxon>Desulfovibrionia</taxon>
        <taxon>Desulfovibrionales</taxon>
        <taxon>Desulfovibrionaceae</taxon>
        <taxon>Bilophila</taxon>
    </lineage>
</organism>
<reference evidence="1" key="1">
    <citation type="journal article" date="2021" name="PeerJ">
        <title>Extensive microbial diversity within the chicken gut microbiome revealed by metagenomics and culture.</title>
        <authorList>
            <person name="Gilroy R."/>
            <person name="Ravi A."/>
            <person name="Getino M."/>
            <person name="Pursley I."/>
            <person name="Horton D.L."/>
            <person name="Alikhan N.F."/>
            <person name="Baker D."/>
            <person name="Gharbi K."/>
            <person name="Hall N."/>
            <person name="Watson M."/>
            <person name="Adriaenssens E.M."/>
            <person name="Foster-Nyarko E."/>
            <person name="Jarju S."/>
            <person name="Secka A."/>
            <person name="Antonio M."/>
            <person name="Oren A."/>
            <person name="Chaudhuri R.R."/>
            <person name="La Ragione R."/>
            <person name="Hildebrand F."/>
            <person name="Pallen M.J."/>
        </authorList>
    </citation>
    <scope>NUCLEOTIDE SEQUENCE</scope>
    <source>
        <strain evidence="1">ChiSxjej5B17-1746</strain>
    </source>
</reference>
<name>A0A9D1R2Q9_9BACT</name>
<comment type="caution">
    <text evidence="1">The sequence shown here is derived from an EMBL/GenBank/DDBJ whole genome shotgun (WGS) entry which is preliminary data.</text>
</comment>
<dbReference type="Proteomes" id="UP000824264">
    <property type="component" value="Unassembled WGS sequence"/>
</dbReference>
<dbReference type="PANTHER" id="PTHR34071">
    <property type="entry name" value="5-NITROIMIDAZOLE ANTIBIOTICS RESISTANCE PROTEIN, NIMA-FAMILY-RELATED PROTEIN-RELATED"/>
    <property type="match status" value="1"/>
</dbReference>
<dbReference type="SUPFAM" id="SSF50475">
    <property type="entry name" value="FMN-binding split barrel"/>
    <property type="match status" value="1"/>
</dbReference>
<evidence type="ECO:0000313" key="1">
    <source>
        <dbReference type="EMBL" id="HIW79790.1"/>
    </source>
</evidence>
<dbReference type="InterPro" id="IPR012349">
    <property type="entry name" value="Split_barrel_FMN-bd"/>
</dbReference>
<dbReference type="AlphaFoldDB" id="A0A9D1R2Q9"/>
<accession>A0A9D1R2Q9</accession>
<dbReference type="PANTHER" id="PTHR34071:SF2">
    <property type="entry name" value="FLAVIN-NUCLEOTIDE-BINDING PROTEIN"/>
    <property type="match status" value="1"/>
</dbReference>
<sequence>MRQSQRECNTPEFFDEVFNRGEVLFLSLNTEGFPYGVPVNFVFLEGRLYFHCALEGVKLDLIRRDGRVGFVVAADIVIAREKSTTYYKSVCGTGRASLVENMDEKRHAIDALAERYGASCPRPTPDGALRHVAVVRIDIEAMTGKRHVPNH</sequence>
<reference evidence="1" key="2">
    <citation type="submission" date="2021-04" db="EMBL/GenBank/DDBJ databases">
        <authorList>
            <person name="Gilroy R."/>
        </authorList>
    </citation>
    <scope>NUCLEOTIDE SEQUENCE</scope>
    <source>
        <strain evidence="1">ChiSxjej5B17-1746</strain>
    </source>
</reference>
<dbReference type="InterPro" id="IPR024747">
    <property type="entry name" value="Pyridox_Oxase-rel"/>
</dbReference>